<evidence type="ECO:0000313" key="9">
    <source>
        <dbReference type="EMBL" id="HAN27496.1"/>
    </source>
</evidence>
<gene>
    <name evidence="9" type="ORF">DCP75_07215</name>
</gene>
<dbReference type="GO" id="GO:0055085">
    <property type="term" value="P:transmembrane transport"/>
    <property type="evidence" value="ECO:0007669"/>
    <property type="project" value="InterPro"/>
</dbReference>
<dbReference type="Pfam" id="PF03547">
    <property type="entry name" value="Mem_trans"/>
    <property type="match status" value="2"/>
</dbReference>
<feature type="transmembrane region" description="Helical" evidence="8">
    <location>
        <begin position="280"/>
        <end position="299"/>
    </location>
</feature>
<feature type="transmembrane region" description="Helical" evidence="8">
    <location>
        <begin position="51"/>
        <end position="76"/>
    </location>
</feature>
<evidence type="ECO:0000256" key="8">
    <source>
        <dbReference type="SAM" id="Phobius"/>
    </source>
</evidence>
<keyword evidence="4" id="KW-1003">Cell membrane</keyword>
<evidence type="ECO:0000256" key="4">
    <source>
        <dbReference type="ARBA" id="ARBA00022475"/>
    </source>
</evidence>
<keyword evidence="5 8" id="KW-0812">Transmembrane</keyword>
<name>A0A3C1KMS1_9GAMM</name>
<feature type="transmembrane region" description="Helical" evidence="8">
    <location>
        <begin position="126"/>
        <end position="144"/>
    </location>
</feature>
<dbReference type="PANTHER" id="PTHR36838:SF1">
    <property type="entry name" value="SLR1864 PROTEIN"/>
    <property type="match status" value="1"/>
</dbReference>
<dbReference type="Gene3D" id="1.20.1530.20">
    <property type="match status" value="1"/>
</dbReference>
<sequence>MDNFLLILAYLGIGLCLRRMRGMPENTAVALNAYALNVALPAVILSNVPLLTFSSALLIPTITPWLLMLLVVPLVIVLGRLLHWPREVVGALLIVLPLGNTSYLGFPLVQSFFGAAGMPYAMVYDQLGSFLALSSYAVVIAAIYSPQVDAPSAGAIARRILSFPPFLALLAGLALRGVTLPPLAGQLITSIAATLVPLVMVAVGFQISIRLARSERLTLAIALGIKLLLMPLCTYLLWHAWGQRGLATQVAVFQAAMPPMISAGTIAIMAGLAPRLVTGLIGIGILISLASLPTLYWLLSHST</sequence>
<dbReference type="AlphaFoldDB" id="A0A3C1KMS1"/>
<comment type="similarity">
    <text evidence="2">Belongs to the auxin efflux carrier (TC 2.A.69) family.</text>
</comment>
<dbReference type="InterPro" id="IPR004776">
    <property type="entry name" value="Mem_transp_PIN-like"/>
</dbReference>
<evidence type="ECO:0000256" key="5">
    <source>
        <dbReference type="ARBA" id="ARBA00022692"/>
    </source>
</evidence>
<dbReference type="Proteomes" id="UP000259273">
    <property type="component" value="Unassembled WGS sequence"/>
</dbReference>
<dbReference type="STRING" id="1121937.GCA_000423125_03418"/>
<evidence type="ECO:0000313" key="10">
    <source>
        <dbReference type="Proteomes" id="UP000259273"/>
    </source>
</evidence>
<evidence type="ECO:0000256" key="6">
    <source>
        <dbReference type="ARBA" id="ARBA00022989"/>
    </source>
</evidence>
<keyword evidence="7 8" id="KW-0472">Membrane</keyword>
<proteinExistence type="inferred from homology"/>
<feature type="transmembrane region" description="Helical" evidence="8">
    <location>
        <begin position="250"/>
        <end position="273"/>
    </location>
</feature>
<feature type="transmembrane region" description="Helical" evidence="8">
    <location>
        <begin position="156"/>
        <end position="175"/>
    </location>
</feature>
<dbReference type="EMBL" id="DMND01000101">
    <property type="protein sequence ID" value="HAN27496.1"/>
    <property type="molecule type" value="Genomic_DNA"/>
</dbReference>
<evidence type="ECO:0000256" key="7">
    <source>
        <dbReference type="ARBA" id="ARBA00023136"/>
    </source>
</evidence>
<keyword evidence="6 8" id="KW-1133">Transmembrane helix</keyword>
<dbReference type="PANTHER" id="PTHR36838">
    <property type="entry name" value="AUXIN EFFLUX CARRIER FAMILY PROTEIN"/>
    <property type="match status" value="1"/>
</dbReference>
<reference evidence="9 10" key="1">
    <citation type="journal article" date="2018" name="Nat. Biotechnol.">
        <title>A standardized bacterial taxonomy based on genome phylogeny substantially revises the tree of life.</title>
        <authorList>
            <person name="Parks D.H."/>
            <person name="Chuvochina M."/>
            <person name="Waite D.W."/>
            <person name="Rinke C."/>
            <person name="Skarshewski A."/>
            <person name="Chaumeil P.A."/>
            <person name="Hugenholtz P."/>
        </authorList>
    </citation>
    <scope>NUCLEOTIDE SEQUENCE [LARGE SCALE GENOMIC DNA]</scope>
    <source>
        <strain evidence="9">UBA9158</strain>
    </source>
</reference>
<evidence type="ECO:0000256" key="1">
    <source>
        <dbReference type="ARBA" id="ARBA00004651"/>
    </source>
</evidence>
<keyword evidence="3" id="KW-0813">Transport</keyword>
<accession>A0A3C1KMS1</accession>
<comment type="subcellular location">
    <subcellularLocation>
        <location evidence="1">Cell membrane</location>
        <topology evidence="1">Multi-pass membrane protein</topology>
    </subcellularLocation>
</comment>
<dbReference type="GO" id="GO:0005886">
    <property type="term" value="C:plasma membrane"/>
    <property type="evidence" value="ECO:0007669"/>
    <property type="project" value="UniProtKB-SubCell"/>
</dbReference>
<evidence type="ECO:0008006" key="11">
    <source>
        <dbReference type="Google" id="ProtNLM"/>
    </source>
</evidence>
<feature type="transmembrane region" description="Helical" evidence="8">
    <location>
        <begin position="217"/>
        <end position="238"/>
    </location>
</feature>
<organism evidence="9 10">
    <name type="scientific">Haliea salexigens</name>
    <dbReference type="NCBI Taxonomy" id="287487"/>
    <lineage>
        <taxon>Bacteria</taxon>
        <taxon>Pseudomonadati</taxon>
        <taxon>Pseudomonadota</taxon>
        <taxon>Gammaproteobacteria</taxon>
        <taxon>Cellvibrionales</taxon>
        <taxon>Halieaceae</taxon>
        <taxon>Haliea</taxon>
    </lineage>
</organism>
<dbReference type="InterPro" id="IPR038770">
    <property type="entry name" value="Na+/solute_symporter_sf"/>
</dbReference>
<feature type="transmembrane region" description="Helical" evidence="8">
    <location>
        <begin position="88"/>
        <end position="106"/>
    </location>
</feature>
<protein>
    <recommendedName>
        <fullName evidence="11">AEC family transporter</fullName>
    </recommendedName>
</protein>
<evidence type="ECO:0000256" key="3">
    <source>
        <dbReference type="ARBA" id="ARBA00022448"/>
    </source>
</evidence>
<comment type="caution">
    <text evidence="9">The sequence shown here is derived from an EMBL/GenBank/DDBJ whole genome shotgun (WGS) entry which is preliminary data.</text>
</comment>
<feature type="transmembrane region" description="Helical" evidence="8">
    <location>
        <begin position="187"/>
        <end position="205"/>
    </location>
</feature>
<evidence type="ECO:0000256" key="2">
    <source>
        <dbReference type="ARBA" id="ARBA00010145"/>
    </source>
</evidence>